<dbReference type="Proteomes" id="UP000655225">
    <property type="component" value="Unassembled WGS sequence"/>
</dbReference>
<evidence type="ECO:0000256" key="1">
    <source>
        <dbReference type="SAM" id="MobiDB-lite"/>
    </source>
</evidence>
<dbReference type="OrthoDB" id="678007at2759"/>
<evidence type="ECO:0000313" key="2">
    <source>
        <dbReference type="EMBL" id="KAF8404743.1"/>
    </source>
</evidence>
<feature type="compositionally biased region" description="Polar residues" evidence="1">
    <location>
        <begin position="1"/>
        <end position="13"/>
    </location>
</feature>
<comment type="caution">
    <text evidence="2">The sequence shown here is derived from an EMBL/GenBank/DDBJ whole genome shotgun (WGS) entry which is preliminary data.</text>
</comment>
<dbReference type="EMBL" id="JABCRI010000006">
    <property type="protein sequence ID" value="KAF8404743.1"/>
    <property type="molecule type" value="Genomic_DNA"/>
</dbReference>
<dbReference type="AlphaFoldDB" id="A0A835DIE6"/>
<protein>
    <submittedName>
        <fullName evidence="2">Uncharacterized protein</fullName>
    </submittedName>
</protein>
<sequence>MEEVRTTQLSNNNNERRQAMPVMTRMKKDCLSFTTSLQQGFRYFKAFLVGQAKKMTARNEEEASEADLQTAKMQVEATDAAEDTKKRLHLVK</sequence>
<organism evidence="2 3">
    <name type="scientific">Tetracentron sinense</name>
    <name type="common">Spur-leaf</name>
    <dbReference type="NCBI Taxonomy" id="13715"/>
    <lineage>
        <taxon>Eukaryota</taxon>
        <taxon>Viridiplantae</taxon>
        <taxon>Streptophyta</taxon>
        <taxon>Embryophyta</taxon>
        <taxon>Tracheophyta</taxon>
        <taxon>Spermatophyta</taxon>
        <taxon>Magnoliopsida</taxon>
        <taxon>Trochodendrales</taxon>
        <taxon>Trochodendraceae</taxon>
        <taxon>Tetracentron</taxon>
    </lineage>
</organism>
<gene>
    <name evidence="2" type="ORF">HHK36_009632</name>
</gene>
<reference evidence="2 3" key="1">
    <citation type="submission" date="2020-04" db="EMBL/GenBank/DDBJ databases">
        <title>Plant Genome Project.</title>
        <authorList>
            <person name="Zhang R.-G."/>
        </authorList>
    </citation>
    <scope>NUCLEOTIDE SEQUENCE [LARGE SCALE GENOMIC DNA]</scope>
    <source>
        <strain evidence="2">YNK0</strain>
        <tissue evidence="2">Leaf</tissue>
    </source>
</reference>
<feature type="region of interest" description="Disordered" evidence="1">
    <location>
        <begin position="1"/>
        <end position="21"/>
    </location>
</feature>
<accession>A0A835DIE6</accession>
<evidence type="ECO:0000313" key="3">
    <source>
        <dbReference type="Proteomes" id="UP000655225"/>
    </source>
</evidence>
<keyword evidence="3" id="KW-1185">Reference proteome</keyword>
<name>A0A835DIE6_TETSI</name>
<dbReference type="OMA" id="RVKTNCL"/>
<proteinExistence type="predicted"/>